<feature type="compositionally biased region" description="Basic and acidic residues" evidence="3">
    <location>
        <begin position="1"/>
        <end position="16"/>
    </location>
</feature>
<name>A0A7M7HNM2_STRPU</name>
<accession>A0A7M7HNM2</accession>
<dbReference type="RefSeq" id="XP_003723978.2">
    <property type="nucleotide sequence ID" value="XM_003723930.3"/>
</dbReference>
<evidence type="ECO:0000313" key="5">
    <source>
        <dbReference type="EnsemblMetazoa" id="XP_011681089"/>
    </source>
</evidence>
<feature type="compositionally biased region" description="Low complexity" evidence="3">
    <location>
        <begin position="269"/>
        <end position="289"/>
    </location>
</feature>
<keyword evidence="1" id="KW-0880">Kelch repeat</keyword>
<organism evidence="5 6">
    <name type="scientific">Strongylocentrotus purpuratus</name>
    <name type="common">Purple sea urchin</name>
    <dbReference type="NCBI Taxonomy" id="7668"/>
    <lineage>
        <taxon>Eukaryota</taxon>
        <taxon>Metazoa</taxon>
        <taxon>Echinodermata</taxon>
        <taxon>Eleutherozoa</taxon>
        <taxon>Echinozoa</taxon>
        <taxon>Echinoidea</taxon>
        <taxon>Euechinoidea</taxon>
        <taxon>Echinacea</taxon>
        <taxon>Camarodonta</taxon>
        <taxon>Echinidea</taxon>
        <taxon>Strongylocentrotidae</taxon>
        <taxon>Strongylocentrotus</taxon>
    </lineage>
</organism>
<sequence length="529" mass="57813">MASRRDQGMSGRDTKTRPPSARVVSRRSRSASASGRTRQCQNRRGVSCERDTSLDRDDRVNGYCGIRLDLNCIPMLKFSPPRASTPKGEGQSPVSPPGKMAGLLNSQLSMSSASSTVSSSGSSTLIGAPRASDVMRILNDFRKDCLLSDLILQFSTGEIHCHRLVMAASSLYFRGMLFSESGRISRREIIQMQGVDMNIMQYLVDFAYTGSISGMSRDRVRKLKELASVFRFPEIGEACHVYLGRSLRENRNRSKTPTRAPGRQIFHPGSGRSSSGSGFSGSETSELFSPSPLLGASPLVESPQTAQVSPFQDHIVTSPKANGAKELLEGIASLNEALGRKHPDVGILYLPDHVTSVSRRISASSSESSNDAPSSASSELFSFEDRSFAIKMLREFYKIRKEGQLVDVVLRTATRDFPCHRVILQVHSPSLGAICQRELDGSKTMDVFIKRINPDTLQKVLNYFYTGKIAISQRDVKSVFKASKRFGLDAVREACTALDESIDRSSVQTDDSGISAPSSPNCTLDSPGI</sequence>
<dbReference type="PROSITE" id="PS50097">
    <property type="entry name" value="BTB"/>
    <property type="match status" value="2"/>
</dbReference>
<dbReference type="AlphaFoldDB" id="A0A7M7HNM2"/>
<dbReference type="EnsemblMetazoa" id="XM_003723930">
    <property type="protein sequence ID" value="XP_003723978"/>
    <property type="gene ID" value="LOC100889620"/>
</dbReference>
<dbReference type="PANTHER" id="PTHR24412">
    <property type="entry name" value="KELCH PROTEIN"/>
    <property type="match status" value="1"/>
</dbReference>
<feature type="region of interest" description="Disordered" evidence="3">
    <location>
        <begin position="1"/>
        <end position="52"/>
    </location>
</feature>
<dbReference type="GeneID" id="100889620"/>
<dbReference type="Proteomes" id="UP000007110">
    <property type="component" value="Unassembled WGS sequence"/>
</dbReference>
<feature type="region of interest" description="Disordered" evidence="3">
    <location>
        <begin position="502"/>
        <end position="529"/>
    </location>
</feature>
<evidence type="ECO:0000256" key="1">
    <source>
        <dbReference type="ARBA" id="ARBA00022441"/>
    </source>
</evidence>
<dbReference type="PANTHER" id="PTHR24412:SF441">
    <property type="entry name" value="KELCH-LIKE PROTEIN 28"/>
    <property type="match status" value="1"/>
</dbReference>
<dbReference type="InParanoid" id="A0A7M7HNM2"/>
<dbReference type="RefSeq" id="XP_011681089.2">
    <property type="nucleotide sequence ID" value="XM_011682787.2"/>
</dbReference>
<feature type="compositionally biased region" description="Polar residues" evidence="3">
    <location>
        <begin position="35"/>
        <end position="44"/>
    </location>
</feature>
<dbReference type="InterPro" id="IPR011333">
    <property type="entry name" value="SKP1/BTB/POZ_sf"/>
</dbReference>
<dbReference type="Pfam" id="PF00651">
    <property type="entry name" value="BTB"/>
    <property type="match status" value="2"/>
</dbReference>
<dbReference type="InterPro" id="IPR000210">
    <property type="entry name" value="BTB/POZ_dom"/>
</dbReference>
<dbReference type="Gene3D" id="3.30.710.10">
    <property type="entry name" value="Potassium Channel Kv1.1, Chain A"/>
    <property type="match status" value="2"/>
</dbReference>
<dbReference type="OrthoDB" id="6482909at2759"/>
<keyword evidence="2" id="KW-0677">Repeat</keyword>
<keyword evidence="6" id="KW-1185">Reference proteome</keyword>
<feature type="compositionally biased region" description="Polar residues" evidence="3">
    <location>
        <begin position="504"/>
        <end position="529"/>
    </location>
</feature>
<dbReference type="OMA" id="VEECYIL"/>
<dbReference type="SMART" id="SM00225">
    <property type="entry name" value="BTB"/>
    <property type="match status" value="2"/>
</dbReference>
<evidence type="ECO:0000259" key="4">
    <source>
        <dbReference type="PROSITE" id="PS50097"/>
    </source>
</evidence>
<dbReference type="SUPFAM" id="SSF54695">
    <property type="entry name" value="POZ domain"/>
    <property type="match status" value="2"/>
</dbReference>
<feature type="domain" description="BTB" evidence="4">
    <location>
        <begin position="148"/>
        <end position="216"/>
    </location>
</feature>
<evidence type="ECO:0000313" key="6">
    <source>
        <dbReference type="Proteomes" id="UP000007110"/>
    </source>
</evidence>
<feature type="domain" description="BTB" evidence="4">
    <location>
        <begin position="406"/>
        <end position="473"/>
    </location>
</feature>
<dbReference type="KEGG" id="spu:100889620"/>
<reference evidence="6" key="1">
    <citation type="submission" date="2015-02" db="EMBL/GenBank/DDBJ databases">
        <title>Genome sequencing for Strongylocentrotus purpuratus.</title>
        <authorList>
            <person name="Murali S."/>
            <person name="Liu Y."/>
            <person name="Vee V."/>
            <person name="English A."/>
            <person name="Wang M."/>
            <person name="Skinner E."/>
            <person name="Han Y."/>
            <person name="Muzny D.M."/>
            <person name="Worley K.C."/>
            <person name="Gibbs R.A."/>
        </authorList>
    </citation>
    <scope>NUCLEOTIDE SEQUENCE</scope>
</reference>
<protein>
    <recommendedName>
        <fullName evidence="4">BTB domain-containing protein</fullName>
    </recommendedName>
</protein>
<feature type="region of interest" description="Disordered" evidence="3">
    <location>
        <begin position="81"/>
        <end position="103"/>
    </location>
</feature>
<evidence type="ECO:0000256" key="2">
    <source>
        <dbReference type="ARBA" id="ARBA00022737"/>
    </source>
</evidence>
<reference evidence="5" key="2">
    <citation type="submission" date="2021-01" db="UniProtKB">
        <authorList>
            <consortium name="EnsemblMetazoa"/>
        </authorList>
    </citation>
    <scope>IDENTIFICATION</scope>
</reference>
<evidence type="ECO:0000256" key="3">
    <source>
        <dbReference type="SAM" id="MobiDB-lite"/>
    </source>
</evidence>
<dbReference type="EnsemblMetazoa" id="XM_011682787">
    <property type="protein sequence ID" value="XP_011681089"/>
    <property type="gene ID" value="LOC100889620"/>
</dbReference>
<proteinExistence type="predicted"/>
<feature type="region of interest" description="Disordered" evidence="3">
    <location>
        <begin position="250"/>
        <end position="289"/>
    </location>
</feature>